<organism evidence="2 3">
    <name type="scientific">Mesorhizobium hungaricum</name>
    <dbReference type="NCBI Taxonomy" id="1566387"/>
    <lineage>
        <taxon>Bacteria</taxon>
        <taxon>Pseudomonadati</taxon>
        <taxon>Pseudomonadota</taxon>
        <taxon>Alphaproteobacteria</taxon>
        <taxon>Hyphomicrobiales</taxon>
        <taxon>Phyllobacteriaceae</taxon>
        <taxon>Mesorhizobium</taxon>
    </lineage>
</organism>
<dbReference type="STRING" id="1566387.QV13_21685"/>
<dbReference type="Pfam" id="PF05235">
    <property type="entry name" value="CHAD"/>
    <property type="match status" value="1"/>
</dbReference>
<dbReference type="RefSeq" id="WP_024924753.1">
    <property type="nucleotide sequence ID" value="NZ_MDEO01000035.1"/>
</dbReference>
<dbReference type="Proteomes" id="UP000094412">
    <property type="component" value="Unassembled WGS sequence"/>
</dbReference>
<accession>A0A1C2DJS4</accession>
<dbReference type="PANTHER" id="PTHR39339">
    <property type="entry name" value="SLR1444 PROTEIN"/>
    <property type="match status" value="1"/>
</dbReference>
<dbReference type="SMART" id="SM00880">
    <property type="entry name" value="CHAD"/>
    <property type="match status" value="1"/>
</dbReference>
<dbReference type="PROSITE" id="PS51708">
    <property type="entry name" value="CHAD"/>
    <property type="match status" value="1"/>
</dbReference>
<evidence type="ECO:0000259" key="1">
    <source>
        <dbReference type="PROSITE" id="PS51708"/>
    </source>
</evidence>
<protein>
    <recommendedName>
        <fullName evidence="1">CHAD domain-containing protein</fullName>
    </recommendedName>
</protein>
<name>A0A1C2DJS4_9HYPH</name>
<evidence type="ECO:0000313" key="3">
    <source>
        <dbReference type="Proteomes" id="UP000094412"/>
    </source>
</evidence>
<dbReference type="PANTHER" id="PTHR39339:SF1">
    <property type="entry name" value="CHAD DOMAIN-CONTAINING PROTEIN"/>
    <property type="match status" value="1"/>
</dbReference>
<reference evidence="2 3" key="1">
    <citation type="submission" date="2016-08" db="EMBL/GenBank/DDBJ databases">
        <title>Whole genome sequence of Mesorhizobium sp. strain UASWS1009 isolated from industrial sewage.</title>
        <authorList>
            <person name="Crovadore J."/>
            <person name="Calmin G."/>
            <person name="Chablais R."/>
            <person name="Cochard B."/>
            <person name="Lefort F."/>
        </authorList>
    </citation>
    <scope>NUCLEOTIDE SEQUENCE [LARGE SCALE GENOMIC DNA]</scope>
    <source>
        <strain evidence="2 3">UASWS1009</strain>
    </source>
</reference>
<dbReference type="InterPro" id="IPR007899">
    <property type="entry name" value="CHAD_dom"/>
</dbReference>
<feature type="domain" description="CHAD" evidence="1">
    <location>
        <begin position="8"/>
        <end position="286"/>
    </location>
</feature>
<dbReference type="InterPro" id="IPR038186">
    <property type="entry name" value="CHAD_dom_sf"/>
</dbReference>
<evidence type="ECO:0000313" key="2">
    <source>
        <dbReference type="EMBL" id="OCX15008.1"/>
    </source>
</evidence>
<gene>
    <name evidence="2" type="ORF">QV13_21685</name>
</gene>
<dbReference type="EMBL" id="MDEO01000035">
    <property type="protein sequence ID" value="OCX15008.1"/>
    <property type="molecule type" value="Genomic_DNA"/>
</dbReference>
<keyword evidence="3" id="KW-1185">Reference proteome</keyword>
<dbReference type="Gene3D" id="1.40.20.10">
    <property type="entry name" value="CHAD domain"/>
    <property type="match status" value="1"/>
</dbReference>
<sequence length="311" mass="34613">MSPRLHATLPLASDVTRLLRQEITRALEHLALARAEPEERLHKCRRRLKTVRALLRLVRSGDEAFFAEENARYRDVSARLSGLREASAMVETAERLGRAYPRRAASVAVLRQMLAVRREAAMQDTAAFGTAVDAALAACRHGLLWLGALSLPADADAASTVVVDGAQAGLGRARKAFKRARSRGRDIDFHTLRKAVRAHATQLALLEGLWPERRSARRHRLGVLDKRLGALNDIAVLGALVRRQPPALDLEPEVLADVEKCLKREGKRLRKQCLADAKRLFARDWKRKIVRLTDSLRQRLAATPVTALRAA</sequence>
<comment type="caution">
    <text evidence="2">The sequence shown here is derived from an EMBL/GenBank/DDBJ whole genome shotgun (WGS) entry which is preliminary data.</text>
</comment>
<proteinExistence type="predicted"/>
<dbReference type="AlphaFoldDB" id="A0A1C2DJS4"/>